<proteinExistence type="predicted"/>
<protein>
    <submittedName>
        <fullName evidence="1">Uncharacterized protein</fullName>
    </submittedName>
</protein>
<dbReference type="AlphaFoldDB" id="A0A0H2R2V5"/>
<gene>
    <name evidence="1" type="ORF">SCHPADRAFT_910876</name>
</gene>
<reference evidence="1 2" key="1">
    <citation type="submission" date="2015-04" db="EMBL/GenBank/DDBJ databases">
        <title>Complete genome sequence of Schizopora paradoxa KUC8140, a cosmopolitan wood degrader in East Asia.</title>
        <authorList>
            <consortium name="DOE Joint Genome Institute"/>
            <person name="Min B."/>
            <person name="Park H."/>
            <person name="Jang Y."/>
            <person name="Kim J.-J."/>
            <person name="Kim K.H."/>
            <person name="Pangilinan J."/>
            <person name="Lipzen A."/>
            <person name="Riley R."/>
            <person name="Grigoriev I.V."/>
            <person name="Spatafora J.W."/>
            <person name="Choi I.-G."/>
        </authorList>
    </citation>
    <scope>NUCLEOTIDE SEQUENCE [LARGE SCALE GENOMIC DNA]</scope>
    <source>
        <strain evidence="1 2">KUC8140</strain>
    </source>
</reference>
<keyword evidence="2" id="KW-1185">Reference proteome</keyword>
<evidence type="ECO:0000313" key="2">
    <source>
        <dbReference type="Proteomes" id="UP000053477"/>
    </source>
</evidence>
<name>A0A0H2R2V5_9AGAM</name>
<dbReference type="InterPro" id="IPR032675">
    <property type="entry name" value="LRR_dom_sf"/>
</dbReference>
<dbReference type="Proteomes" id="UP000053477">
    <property type="component" value="Unassembled WGS sequence"/>
</dbReference>
<dbReference type="Gene3D" id="3.80.10.10">
    <property type="entry name" value="Ribonuclease Inhibitor"/>
    <property type="match status" value="1"/>
</dbReference>
<dbReference type="EMBL" id="KQ086278">
    <property type="protein sequence ID" value="KLO05677.1"/>
    <property type="molecule type" value="Genomic_DNA"/>
</dbReference>
<dbReference type="SUPFAM" id="SSF52047">
    <property type="entry name" value="RNI-like"/>
    <property type="match status" value="1"/>
</dbReference>
<accession>A0A0H2R2V5</accession>
<dbReference type="InParanoid" id="A0A0H2R2V5"/>
<sequence length="571" mass="65599">MSRHGSPNHTSTFYQEDTGIRLKCQSASDVLLASLVLKKDDIDIGLFNDFLSIIHDPTFDPKDVSFKTTGDIFAHLARVREEDMFHLVNTKASLPSSEDHQDLQQTRGPMIPPIAVELAIDALRDEMVTVAFEYFHPRGNTMLELDDDDYGGRRRPQRPHLSTLFNCSLVHSSWLPQARRAAGIFLQNAKHGFTPLMQFIQNPCFGQWTRSLHLAFRESYLPSDHVGALFDLIPNITFLCLEFQHKALYEDVAYAISEHISRRLRRLDELLLSLNEMFLRGEEDQQRKAFTKLLAFPGGFPSLKSLRLSGLYVDATFDPPFFLGYKLLTTAPNLTHIQVETPISNSYHLPRDGRPISLSWVKHMDAKGATFVPDRIHHWGMTTGEGLSDSIPEPAANRDFYSRIKSLWLEYASPEEPEFEQGLQRLKSFVRSCSAITTLDLCLPFAGGRCCDAALKALASMSDTVETLHIHIQFLWLNFTSQKFPEPRERFDRIDELLANSFVSLETKSSNLRMATLHFEISDYDWAEHKVEDIRLPRTTKWCKRRLRVFEIRLVVETNSNMCDRLRYRIE</sequence>
<evidence type="ECO:0000313" key="1">
    <source>
        <dbReference type="EMBL" id="KLO05677.1"/>
    </source>
</evidence>
<organism evidence="1 2">
    <name type="scientific">Schizopora paradoxa</name>
    <dbReference type="NCBI Taxonomy" id="27342"/>
    <lineage>
        <taxon>Eukaryota</taxon>
        <taxon>Fungi</taxon>
        <taxon>Dikarya</taxon>
        <taxon>Basidiomycota</taxon>
        <taxon>Agaricomycotina</taxon>
        <taxon>Agaricomycetes</taxon>
        <taxon>Hymenochaetales</taxon>
        <taxon>Schizoporaceae</taxon>
        <taxon>Schizopora</taxon>
    </lineage>
</organism>
<feature type="non-terminal residue" evidence="1">
    <location>
        <position position="1"/>
    </location>
</feature>